<name>A0AAU9Q8S6_9VIBR</name>
<proteinExistence type="predicted"/>
<evidence type="ECO:0000313" key="2">
    <source>
        <dbReference type="Proteomes" id="UP001295420"/>
    </source>
</evidence>
<reference evidence="1" key="1">
    <citation type="submission" date="2022-01" db="EMBL/GenBank/DDBJ databases">
        <authorList>
            <person name="Lagorce A."/>
        </authorList>
    </citation>
    <scope>NUCLEOTIDE SEQUENCE</scope>
    <source>
        <strain evidence="1">Th15_F1_D04</strain>
    </source>
</reference>
<accession>A0AAU9Q8S6</accession>
<comment type="caution">
    <text evidence="1">The sequence shown here is derived from an EMBL/GenBank/DDBJ whole genome shotgun (WGS) entry which is preliminary data.</text>
</comment>
<dbReference type="Proteomes" id="UP001295420">
    <property type="component" value="Unassembled WGS sequence"/>
</dbReference>
<sequence length="63" mass="6698">MKVQMQQGVTDGLVKVAVVIEFTGVHKLPLGKTKRVRGLASLSSACAPHKPSPFIANPRTSTL</sequence>
<gene>
    <name evidence="1" type="ORF">THF1D04_330027</name>
</gene>
<organism evidence="1 2">
    <name type="scientific">Vibrio owensii</name>
    <dbReference type="NCBI Taxonomy" id="696485"/>
    <lineage>
        <taxon>Bacteria</taxon>
        <taxon>Pseudomonadati</taxon>
        <taxon>Pseudomonadota</taxon>
        <taxon>Gammaproteobacteria</taxon>
        <taxon>Vibrionales</taxon>
        <taxon>Vibrionaceae</taxon>
        <taxon>Vibrio</taxon>
    </lineage>
</organism>
<protein>
    <submittedName>
        <fullName evidence="1">Uncharacterized protein</fullName>
    </submittedName>
</protein>
<evidence type="ECO:0000313" key="1">
    <source>
        <dbReference type="EMBL" id="CAH1533708.1"/>
    </source>
</evidence>
<dbReference type="EMBL" id="CAKMTQ010000027">
    <property type="protein sequence ID" value="CAH1533708.1"/>
    <property type="molecule type" value="Genomic_DNA"/>
</dbReference>
<dbReference type="AlphaFoldDB" id="A0AAU9Q8S6"/>